<organism evidence="2 3">
    <name type="scientific">Catellatospora chokoriensis</name>
    <dbReference type="NCBI Taxonomy" id="310353"/>
    <lineage>
        <taxon>Bacteria</taxon>
        <taxon>Bacillati</taxon>
        <taxon>Actinomycetota</taxon>
        <taxon>Actinomycetes</taxon>
        <taxon>Micromonosporales</taxon>
        <taxon>Micromonosporaceae</taxon>
        <taxon>Catellatospora</taxon>
    </lineage>
</organism>
<accession>A0A8J3NVT1</accession>
<feature type="transmembrane region" description="Helical" evidence="1">
    <location>
        <begin position="98"/>
        <end position="119"/>
    </location>
</feature>
<protein>
    <submittedName>
        <fullName evidence="2">Uncharacterized protein</fullName>
    </submittedName>
</protein>
<reference evidence="2 3" key="1">
    <citation type="submission" date="2021-01" db="EMBL/GenBank/DDBJ databases">
        <title>Whole genome shotgun sequence of Catellatospora chokoriensis NBRC 107358.</title>
        <authorList>
            <person name="Komaki H."/>
            <person name="Tamura T."/>
        </authorList>
    </citation>
    <scope>NUCLEOTIDE SEQUENCE [LARGE SCALE GENOMIC DNA]</scope>
    <source>
        <strain evidence="2 3">NBRC 107358</strain>
    </source>
</reference>
<keyword evidence="1" id="KW-0472">Membrane</keyword>
<dbReference type="RefSeq" id="WP_203736733.1">
    <property type="nucleotide sequence ID" value="NZ_BAAALB010000008.1"/>
</dbReference>
<dbReference type="EMBL" id="BONG01000094">
    <property type="protein sequence ID" value="GIF94390.1"/>
    <property type="molecule type" value="Genomic_DNA"/>
</dbReference>
<sequence length="228" mass="23585">MATDVDAGRLGPVAGGTARVHAILWPGLLVMAGVAAVVEPSVSRLLPDPAPQQAPTIGEALTSAGGNWFLLTLPFLLVGALAVGWGQRPAADPVAVSLAVGLVAGSTMVEVVGMAARQWLHWSGVDIAPELLYAVSSTLLAAAWLTVRGRRPVALLASPLAGVVSWFTIPTVDTALSDRIRDLFGVGTPAMFVLVVMAYALSALAISAATFAVAMWRRAQPTTELRTS</sequence>
<keyword evidence="3" id="KW-1185">Reference proteome</keyword>
<keyword evidence="1" id="KW-0812">Transmembrane</keyword>
<name>A0A8J3NVT1_9ACTN</name>
<evidence type="ECO:0000313" key="3">
    <source>
        <dbReference type="Proteomes" id="UP000619293"/>
    </source>
</evidence>
<evidence type="ECO:0000313" key="2">
    <source>
        <dbReference type="EMBL" id="GIF94390.1"/>
    </source>
</evidence>
<evidence type="ECO:0000256" key="1">
    <source>
        <dbReference type="SAM" id="Phobius"/>
    </source>
</evidence>
<dbReference type="AlphaFoldDB" id="A0A8J3NVT1"/>
<feature type="transmembrane region" description="Helical" evidence="1">
    <location>
        <begin position="192"/>
        <end position="216"/>
    </location>
</feature>
<feature type="transmembrane region" description="Helical" evidence="1">
    <location>
        <begin position="68"/>
        <end position="86"/>
    </location>
</feature>
<feature type="transmembrane region" description="Helical" evidence="1">
    <location>
        <begin position="20"/>
        <end position="38"/>
    </location>
</feature>
<gene>
    <name evidence="2" type="ORF">Cch02nite_78340</name>
</gene>
<comment type="caution">
    <text evidence="2">The sequence shown here is derived from an EMBL/GenBank/DDBJ whole genome shotgun (WGS) entry which is preliminary data.</text>
</comment>
<feature type="transmembrane region" description="Helical" evidence="1">
    <location>
        <begin position="131"/>
        <end position="147"/>
    </location>
</feature>
<keyword evidence="1" id="KW-1133">Transmembrane helix</keyword>
<feature type="transmembrane region" description="Helical" evidence="1">
    <location>
        <begin position="154"/>
        <end position="172"/>
    </location>
</feature>
<proteinExistence type="predicted"/>
<dbReference type="Proteomes" id="UP000619293">
    <property type="component" value="Unassembled WGS sequence"/>
</dbReference>